<dbReference type="Proteomes" id="UP001501536">
    <property type="component" value="Unassembled WGS sequence"/>
</dbReference>
<accession>A0ABP7CY24</accession>
<dbReference type="InterPro" id="IPR023833">
    <property type="entry name" value="Signal_pept_SipW-depend-type"/>
</dbReference>
<dbReference type="EMBL" id="BAABCJ010000001">
    <property type="protein sequence ID" value="GAA3698023.1"/>
    <property type="molecule type" value="Genomic_DNA"/>
</dbReference>
<sequence length="242" mass="23841">MGPEPGRAEIGTDSGIRAVSGTGADGSGPASGRAASRRESRTQARRRARRPTGRNAWTRVRALLAGGLVLGVGTTLTLAAWTDSEYSAGTFTASVFGIEGSTGGVFAEHATTGTAAAMSFDAGAMSPGAVAYGFLDVRTTAASTVGGTAALTESVPTGSTLITNNLVYRVAVVPAGTACSGAAYGGSDTGAGSVFAGASGPLGSAAQDTVRFCFRVTMAAGTPSTAQGQSGTITWRVTGTSS</sequence>
<name>A0ABP7CY24_9MICC</name>
<dbReference type="RefSeq" id="WP_344880480.1">
    <property type="nucleotide sequence ID" value="NZ_BAABCJ010000001.1"/>
</dbReference>
<evidence type="ECO:0008006" key="5">
    <source>
        <dbReference type="Google" id="ProtNLM"/>
    </source>
</evidence>
<proteinExistence type="predicted"/>
<evidence type="ECO:0000256" key="1">
    <source>
        <dbReference type="SAM" id="MobiDB-lite"/>
    </source>
</evidence>
<protein>
    <recommendedName>
        <fullName evidence="5">SipW-cognate class signal peptide</fullName>
    </recommendedName>
</protein>
<evidence type="ECO:0000313" key="3">
    <source>
        <dbReference type="EMBL" id="GAA3698023.1"/>
    </source>
</evidence>
<comment type="caution">
    <text evidence="3">The sequence shown here is derived from an EMBL/GenBank/DDBJ whole genome shotgun (WGS) entry which is preliminary data.</text>
</comment>
<keyword evidence="4" id="KW-1185">Reference proteome</keyword>
<dbReference type="NCBIfam" id="TIGR04088">
    <property type="entry name" value="cognate_SipW"/>
    <property type="match status" value="1"/>
</dbReference>
<organism evidence="3 4">
    <name type="scientific">Zhihengliuella alba</name>
    <dbReference type="NCBI Taxonomy" id="547018"/>
    <lineage>
        <taxon>Bacteria</taxon>
        <taxon>Bacillati</taxon>
        <taxon>Actinomycetota</taxon>
        <taxon>Actinomycetes</taxon>
        <taxon>Micrococcales</taxon>
        <taxon>Micrococcaceae</taxon>
        <taxon>Zhihengliuella</taxon>
    </lineage>
</organism>
<feature type="transmembrane region" description="Helical" evidence="2">
    <location>
        <begin position="60"/>
        <end position="81"/>
    </location>
</feature>
<reference evidence="4" key="1">
    <citation type="journal article" date="2019" name="Int. J. Syst. Evol. Microbiol.">
        <title>The Global Catalogue of Microorganisms (GCM) 10K type strain sequencing project: providing services to taxonomists for standard genome sequencing and annotation.</title>
        <authorList>
            <consortium name="The Broad Institute Genomics Platform"/>
            <consortium name="The Broad Institute Genome Sequencing Center for Infectious Disease"/>
            <person name="Wu L."/>
            <person name="Ma J."/>
        </authorList>
    </citation>
    <scope>NUCLEOTIDE SEQUENCE [LARGE SCALE GENOMIC DNA]</scope>
    <source>
        <strain evidence="4">JCM 16961</strain>
    </source>
</reference>
<keyword evidence="2" id="KW-0812">Transmembrane</keyword>
<keyword evidence="2" id="KW-0472">Membrane</keyword>
<keyword evidence="2" id="KW-1133">Transmembrane helix</keyword>
<evidence type="ECO:0000313" key="4">
    <source>
        <dbReference type="Proteomes" id="UP001501536"/>
    </source>
</evidence>
<gene>
    <name evidence="3" type="ORF">GCM10022377_08680</name>
</gene>
<feature type="region of interest" description="Disordered" evidence="1">
    <location>
        <begin position="1"/>
        <end position="53"/>
    </location>
</feature>
<evidence type="ECO:0000256" key="2">
    <source>
        <dbReference type="SAM" id="Phobius"/>
    </source>
</evidence>
<feature type="compositionally biased region" description="Basic residues" evidence="1">
    <location>
        <begin position="43"/>
        <end position="52"/>
    </location>
</feature>